<protein>
    <submittedName>
        <fullName evidence="7">Branched-chain amino acid ABC transporter substrate-binding protein</fullName>
    </submittedName>
</protein>
<keyword evidence="3 5" id="KW-0732">Signal</keyword>
<feature type="chain" id="PRO_5047263957" evidence="5">
    <location>
        <begin position="24"/>
        <end position="383"/>
    </location>
</feature>
<evidence type="ECO:0000256" key="4">
    <source>
        <dbReference type="ARBA" id="ARBA00022970"/>
    </source>
</evidence>
<keyword evidence="8" id="KW-1185">Reference proteome</keyword>
<proteinExistence type="inferred from homology"/>
<evidence type="ECO:0000256" key="1">
    <source>
        <dbReference type="ARBA" id="ARBA00010062"/>
    </source>
</evidence>
<dbReference type="Gene3D" id="3.40.50.2300">
    <property type="match status" value="2"/>
</dbReference>
<dbReference type="InterPro" id="IPR000709">
    <property type="entry name" value="Leu_Ile_Val-bd"/>
</dbReference>
<evidence type="ECO:0000313" key="7">
    <source>
        <dbReference type="EMBL" id="MFC4069108.1"/>
    </source>
</evidence>
<comment type="caution">
    <text evidence="7">The sequence shown here is derived from an EMBL/GenBank/DDBJ whole genome shotgun (WGS) entry which is preliminary data.</text>
</comment>
<feature type="domain" description="Leucine-binding protein" evidence="6">
    <location>
        <begin position="39"/>
        <end position="374"/>
    </location>
</feature>
<dbReference type="Pfam" id="PF13458">
    <property type="entry name" value="Peripla_BP_6"/>
    <property type="match status" value="1"/>
</dbReference>
<evidence type="ECO:0000259" key="6">
    <source>
        <dbReference type="Pfam" id="PF13458"/>
    </source>
</evidence>
<dbReference type="PROSITE" id="PS51257">
    <property type="entry name" value="PROKAR_LIPOPROTEIN"/>
    <property type="match status" value="1"/>
</dbReference>
<dbReference type="InterPro" id="IPR028082">
    <property type="entry name" value="Peripla_BP_I"/>
</dbReference>
<evidence type="ECO:0000256" key="3">
    <source>
        <dbReference type="ARBA" id="ARBA00022729"/>
    </source>
</evidence>
<reference evidence="8" key="1">
    <citation type="journal article" date="2019" name="Int. J. Syst. Evol. Microbiol.">
        <title>The Global Catalogue of Microorganisms (GCM) 10K type strain sequencing project: providing services to taxonomists for standard genome sequencing and annotation.</title>
        <authorList>
            <consortium name="The Broad Institute Genomics Platform"/>
            <consortium name="The Broad Institute Genome Sequencing Center for Infectious Disease"/>
            <person name="Wu L."/>
            <person name="Ma J."/>
        </authorList>
    </citation>
    <scope>NUCLEOTIDE SEQUENCE [LARGE SCALE GENOMIC DNA]</scope>
    <source>
        <strain evidence="8">TBRC 5832</strain>
    </source>
</reference>
<dbReference type="InterPro" id="IPR051010">
    <property type="entry name" value="BCAA_transport"/>
</dbReference>
<dbReference type="RefSeq" id="WP_378070003.1">
    <property type="nucleotide sequence ID" value="NZ_JBHSBL010000020.1"/>
</dbReference>
<comment type="similarity">
    <text evidence="1">Belongs to the leucine-binding protein family.</text>
</comment>
<dbReference type="Proteomes" id="UP001595867">
    <property type="component" value="Unassembled WGS sequence"/>
</dbReference>
<dbReference type="SUPFAM" id="SSF53822">
    <property type="entry name" value="Periplasmic binding protein-like I"/>
    <property type="match status" value="1"/>
</dbReference>
<evidence type="ECO:0000256" key="2">
    <source>
        <dbReference type="ARBA" id="ARBA00022448"/>
    </source>
</evidence>
<feature type="signal peptide" evidence="5">
    <location>
        <begin position="1"/>
        <end position="23"/>
    </location>
</feature>
<evidence type="ECO:0000313" key="8">
    <source>
        <dbReference type="Proteomes" id="UP001595867"/>
    </source>
</evidence>
<dbReference type="EMBL" id="JBHSBL010000020">
    <property type="protein sequence ID" value="MFC4069108.1"/>
    <property type="molecule type" value="Genomic_DNA"/>
</dbReference>
<accession>A0ABV8IXU2</accession>
<gene>
    <name evidence="7" type="ORF">ACFO0C_29600</name>
</gene>
<evidence type="ECO:0000256" key="5">
    <source>
        <dbReference type="SAM" id="SignalP"/>
    </source>
</evidence>
<dbReference type="PANTHER" id="PTHR30483:SF6">
    <property type="entry name" value="PERIPLASMIC BINDING PROTEIN OF ABC TRANSPORTER FOR NATURAL AMINO ACIDS"/>
    <property type="match status" value="1"/>
</dbReference>
<keyword evidence="2" id="KW-0813">Transport</keyword>
<organism evidence="7 8">
    <name type="scientific">Actinoplanes subglobosus</name>
    <dbReference type="NCBI Taxonomy" id="1547892"/>
    <lineage>
        <taxon>Bacteria</taxon>
        <taxon>Bacillati</taxon>
        <taxon>Actinomycetota</taxon>
        <taxon>Actinomycetes</taxon>
        <taxon>Micromonosporales</taxon>
        <taxon>Micromonosporaceae</taxon>
        <taxon>Actinoplanes</taxon>
    </lineage>
</organism>
<name>A0ABV8IXU2_9ACTN</name>
<dbReference type="CDD" id="cd06342">
    <property type="entry name" value="PBP1_ABC_LIVBP-like"/>
    <property type="match status" value="1"/>
</dbReference>
<sequence>MPGPRVTAALTAVLLLAGLSACGEEEDAPQTATSAVADPIRIGGLMPISGRNSYSGEAMLHAAELAVSETNAAGGVLGRQVELVAEDDACDPGTAVTAAQAVIKKDIAAFVGGYCSSAMVPTLKIFNDAGIPMIIALANSTDLLEPGYDTVFLICGTVGAEAEFAVDWMKKIGGKRLSVVHDGTSFPVTLADSTVARAQKTGALKVVSELKLSQGAADYRRTALSIIAGKADVVYYTGYYGEANQLIKDLRAEGYAGKVVVGDGATDGPLLADLSATESRDVYGTAMLVPEFMPELRDWSRRYEAVYGTAPGPSTAESYDAVMLAIDAIKRAGSTDRQAIRTALTNSDYLGLSGKVVFKDDGTRTVPKFLLLKAEGKKFVLES</sequence>
<dbReference type="InterPro" id="IPR028081">
    <property type="entry name" value="Leu-bd"/>
</dbReference>
<dbReference type="PRINTS" id="PR00337">
    <property type="entry name" value="LEUILEVALBP"/>
</dbReference>
<keyword evidence="4" id="KW-0029">Amino-acid transport</keyword>
<dbReference type="PANTHER" id="PTHR30483">
    <property type="entry name" value="LEUCINE-SPECIFIC-BINDING PROTEIN"/>
    <property type="match status" value="1"/>
</dbReference>